<accession>A0ACC5T1L5</accession>
<organism evidence="1 2">
    <name type="scientific">Ensifer adhaerens</name>
    <name type="common">Sinorhizobium morelense</name>
    <dbReference type="NCBI Taxonomy" id="106592"/>
    <lineage>
        <taxon>Bacteria</taxon>
        <taxon>Pseudomonadati</taxon>
        <taxon>Pseudomonadota</taxon>
        <taxon>Alphaproteobacteria</taxon>
        <taxon>Hyphomicrobiales</taxon>
        <taxon>Rhizobiaceae</taxon>
        <taxon>Sinorhizobium/Ensifer group</taxon>
        <taxon>Ensifer</taxon>
    </lineage>
</organism>
<evidence type="ECO:0000313" key="2">
    <source>
        <dbReference type="Proteomes" id="UP000823773"/>
    </source>
</evidence>
<reference evidence="1" key="1">
    <citation type="submission" date="2021-03" db="EMBL/GenBank/DDBJ databases">
        <title>Genomic Encyclopedia of Type Strains, Phase IV (KMG-IV): sequencing the most valuable type-strain genomes for metagenomic binning, comparative biology and taxonomic classification.</title>
        <authorList>
            <person name="Goeker M."/>
        </authorList>
    </citation>
    <scope>NUCLEOTIDE SEQUENCE</scope>
    <source>
        <strain evidence="1">DSM 18131</strain>
    </source>
</reference>
<keyword evidence="2" id="KW-1185">Reference proteome</keyword>
<evidence type="ECO:0000313" key="1">
    <source>
        <dbReference type="EMBL" id="MBP1874804.1"/>
    </source>
</evidence>
<dbReference type="Proteomes" id="UP000823773">
    <property type="component" value="Unassembled WGS sequence"/>
</dbReference>
<name>A0ACC5T1L5_ENSAD</name>
<gene>
    <name evidence="1" type="ORF">J2Z19_004537</name>
</gene>
<dbReference type="EMBL" id="JAGGJR010000008">
    <property type="protein sequence ID" value="MBP1874804.1"/>
    <property type="molecule type" value="Genomic_DNA"/>
</dbReference>
<comment type="caution">
    <text evidence="1">The sequence shown here is derived from an EMBL/GenBank/DDBJ whole genome shotgun (WGS) entry which is preliminary data.</text>
</comment>
<sequence length="111" mass="12201">MVAKAESELTARFLDYSRRVFVWNIVGKPERIGNYTAQTKCLDKGITRRVALLILQIAENGDKLACDQAIASFLQVIGCHLYAGKPASVEVSIIIGENKLNDQVPVPDNKA</sequence>
<protein>
    <submittedName>
        <fullName evidence="1">Uncharacterized protein</fullName>
    </submittedName>
</protein>
<proteinExistence type="predicted"/>